<dbReference type="InterPro" id="IPR044156">
    <property type="entry name" value="Galectin-like"/>
</dbReference>
<keyword evidence="1 2" id="KW-0430">Lectin</keyword>
<dbReference type="Proteomes" id="UP000694569">
    <property type="component" value="Unplaced"/>
</dbReference>
<accession>A0A8C5Q0D2</accession>
<dbReference type="Gene3D" id="2.60.120.200">
    <property type="match status" value="1"/>
</dbReference>
<evidence type="ECO:0000313" key="4">
    <source>
        <dbReference type="Ensembl" id="ENSLLEP00000030046.1"/>
    </source>
</evidence>
<dbReference type="InterPro" id="IPR013320">
    <property type="entry name" value="ConA-like_dom_sf"/>
</dbReference>
<reference evidence="4" key="2">
    <citation type="submission" date="2025-09" db="UniProtKB">
        <authorList>
            <consortium name="Ensembl"/>
        </authorList>
    </citation>
    <scope>IDENTIFICATION</scope>
</reference>
<dbReference type="SUPFAM" id="SSF49899">
    <property type="entry name" value="Concanavalin A-like lectins/glucanases"/>
    <property type="match status" value="1"/>
</dbReference>
<name>A0A8C5Q0D2_9ANUR</name>
<dbReference type="SMART" id="SM00908">
    <property type="entry name" value="Gal-bind_lectin"/>
    <property type="match status" value="1"/>
</dbReference>
<proteinExistence type="predicted"/>
<reference evidence="4" key="1">
    <citation type="submission" date="2025-08" db="UniProtKB">
        <authorList>
            <consortium name="Ensembl"/>
        </authorList>
    </citation>
    <scope>IDENTIFICATION</scope>
</reference>
<dbReference type="GeneTree" id="ENSGT01050000246816"/>
<dbReference type="PANTHER" id="PTHR11346:SF176">
    <property type="entry name" value="32 KDA BETA-GALACTOSIDE-BINDING LECTIN LEC-3"/>
    <property type="match status" value="1"/>
</dbReference>
<dbReference type="SMART" id="SM00276">
    <property type="entry name" value="GLECT"/>
    <property type="match status" value="1"/>
</dbReference>
<keyword evidence="5" id="KW-1185">Reference proteome</keyword>
<evidence type="ECO:0000259" key="3">
    <source>
        <dbReference type="PROSITE" id="PS51304"/>
    </source>
</evidence>
<dbReference type="InterPro" id="IPR001079">
    <property type="entry name" value="Galectin_CRD"/>
</dbReference>
<dbReference type="OrthoDB" id="6251307at2759"/>
<dbReference type="PROSITE" id="PS51304">
    <property type="entry name" value="GALECTIN"/>
    <property type="match status" value="1"/>
</dbReference>
<evidence type="ECO:0000256" key="2">
    <source>
        <dbReference type="RuleBase" id="RU102079"/>
    </source>
</evidence>
<organism evidence="4 5">
    <name type="scientific">Leptobrachium leishanense</name>
    <name type="common">Leishan spiny toad</name>
    <dbReference type="NCBI Taxonomy" id="445787"/>
    <lineage>
        <taxon>Eukaryota</taxon>
        <taxon>Metazoa</taxon>
        <taxon>Chordata</taxon>
        <taxon>Craniata</taxon>
        <taxon>Vertebrata</taxon>
        <taxon>Euteleostomi</taxon>
        <taxon>Amphibia</taxon>
        <taxon>Batrachia</taxon>
        <taxon>Anura</taxon>
        <taxon>Pelobatoidea</taxon>
        <taxon>Megophryidae</taxon>
        <taxon>Leptobrachium</taxon>
    </lineage>
</organism>
<dbReference type="PANTHER" id="PTHR11346">
    <property type="entry name" value="GALECTIN"/>
    <property type="match status" value="1"/>
</dbReference>
<sequence length="108" mass="12386">ACYPLRKKNDSVLVFTIFMFVDRFSVNFARAPYPSTDIAFHFNPRFDRPQEVIFNTFLSGSWGPEEKKSHPFPFSEEAPFELVFFVKDKGYEVSDALGLGASTFKSDL</sequence>
<evidence type="ECO:0000256" key="1">
    <source>
        <dbReference type="ARBA" id="ARBA00022734"/>
    </source>
</evidence>
<dbReference type="Ensembl" id="ENSLLET00000031201.1">
    <property type="protein sequence ID" value="ENSLLEP00000030046.1"/>
    <property type="gene ID" value="ENSLLEG00000019040.1"/>
</dbReference>
<dbReference type="CDD" id="cd00070">
    <property type="entry name" value="GLECT"/>
    <property type="match status" value="1"/>
</dbReference>
<dbReference type="Pfam" id="PF00337">
    <property type="entry name" value="Gal-bind_lectin"/>
    <property type="match status" value="1"/>
</dbReference>
<evidence type="ECO:0000313" key="5">
    <source>
        <dbReference type="Proteomes" id="UP000694569"/>
    </source>
</evidence>
<protein>
    <recommendedName>
        <fullName evidence="2">Galectin</fullName>
    </recommendedName>
</protein>
<dbReference type="GO" id="GO:0030246">
    <property type="term" value="F:carbohydrate binding"/>
    <property type="evidence" value="ECO:0007669"/>
    <property type="project" value="UniProtKB-UniRule"/>
</dbReference>
<feature type="domain" description="Galectin" evidence="3">
    <location>
        <begin position="1"/>
        <end position="108"/>
    </location>
</feature>
<dbReference type="AlphaFoldDB" id="A0A8C5Q0D2"/>